<keyword evidence="6 11" id="KW-0812">Transmembrane</keyword>
<dbReference type="GO" id="GO:0005886">
    <property type="term" value="C:plasma membrane"/>
    <property type="evidence" value="ECO:0007669"/>
    <property type="project" value="UniProtKB-SubCell"/>
</dbReference>
<dbReference type="SUPFAM" id="SSF161098">
    <property type="entry name" value="MetI-like"/>
    <property type="match status" value="1"/>
</dbReference>
<dbReference type="EMBL" id="FOPI01000019">
    <property type="protein sequence ID" value="SFG42556.1"/>
    <property type="molecule type" value="Genomic_DNA"/>
</dbReference>
<evidence type="ECO:0000256" key="6">
    <source>
        <dbReference type="ARBA" id="ARBA00022692"/>
    </source>
</evidence>
<keyword evidence="7 11" id="KW-1133">Transmembrane helix</keyword>
<evidence type="ECO:0000256" key="10">
    <source>
        <dbReference type="ARBA" id="ARBA00074294"/>
    </source>
</evidence>
<dbReference type="AlphaFoldDB" id="A0A1I2RXT0"/>
<dbReference type="PROSITE" id="PS50928">
    <property type="entry name" value="ABC_TM1"/>
    <property type="match status" value="1"/>
</dbReference>
<organism evidence="13 14">
    <name type="scientific">Ligilactobacillus ruminis DSM 20403 = NBRC 102161</name>
    <dbReference type="NCBI Taxonomy" id="1423798"/>
    <lineage>
        <taxon>Bacteria</taxon>
        <taxon>Bacillati</taxon>
        <taxon>Bacillota</taxon>
        <taxon>Bacilli</taxon>
        <taxon>Lactobacillales</taxon>
        <taxon>Lactobacillaceae</taxon>
        <taxon>Ligilactobacillus</taxon>
    </lineage>
</organism>
<comment type="subcellular location">
    <subcellularLocation>
        <location evidence="1 11">Cell membrane</location>
        <topology evidence="1 11">Multi-pass membrane protein</topology>
    </subcellularLocation>
</comment>
<dbReference type="OrthoDB" id="9794684at2"/>
<dbReference type="FunFam" id="1.10.3720.10:FF:000034">
    <property type="entry name" value="Sugar ABC transporter permease"/>
    <property type="match status" value="1"/>
</dbReference>
<keyword evidence="8 11" id="KW-0472">Membrane</keyword>
<evidence type="ECO:0000256" key="2">
    <source>
        <dbReference type="ARBA" id="ARBA00009047"/>
    </source>
</evidence>
<dbReference type="Pfam" id="PF00528">
    <property type="entry name" value="BPD_transp_1"/>
    <property type="match status" value="1"/>
</dbReference>
<protein>
    <recommendedName>
        <fullName evidence="10">Maltodextrin transport system permease protein MalD</fullName>
    </recommendedName>
</protein>
<evidence type="ECO:0000313" key="13">
    <source>
        <dbReference type="EMBL" id="SFG42556.1"/>
    </source>
</evidence>
<evidence type="ECO:0000256" key="8">
    <source>
        <dbReference type="ARBA" id="ARBA00023136"/>
    </source>
</evidence>
<evidence type="ECO:0000256" key="3">
    <source>
        <dbReference type="ARBA" id="ARBA00022448"/>
    </source>
</evidence>
<feature type="transmembrane region" description="Helical" evidence="11">
    <location>
        <begin position="88"/>
        <end position="109"/>
    </location>
</feature>
<feature type="domain" description="ABC transmembrane type-1" evidence="12">
    <location>
        <begin position="84"/>
        <end position="276"/>
    </location>
</feature>
<feature type="transmembrane region" description="Helical" evidence="11">
    <location>
        <begin position="196"/>
        <end position="218"/>
    </location>
</feature>
<accession>A0A1I2RXT0</accession>
<reference evidence="14" key="1">
    <citation type="submission" date="2016-10" db="EMBL/GenBank/DDBJ databases">
        <authorList>
            <person name="Varghese N."/>
            <person name="Submissions S."/>
        </authorList>
    </citation>
    <scope>NUCLEOTIDE SEQUENCE [LARGE SCALE GENOMIC DNA]</scope>
    <source>
        <strain evidence="14">DSM 20403</strain>
    </source>
</reference>
<name>A0A1I2RXT0_9LACO</name>
<dbReference type="CDD" id="cd06261">
    <property type="entry name" value="TM_PBP2"/>
    <property type="match status" value="1"/>
</dbReference>
<comment type="similarity">
    <text evidence="2">Belongs to the binding-protein-dependent transport system permease family. MalFG subfamily.</text>
</comment>
<dbReference type="RefSeq" id="WP_014074231.1">
    <property type="nucleotide sequence ID" value="NZ_AYYL01000012.1"/>
</dbReference>
<dbReference type="PANTHER" id="PTHR32243">
    <property type="entry name" value="MALTOSE TRANSPORT SYSTEM PERMEASE-RELATED"/>
    <property type="match status" value="1"/>
</dbReference>
<evidence type="ECO:0000256" key="11">
    <source>
        <dbReference type="RuleBase" id="RU363032"/>
    </source>
</evidence>
<evidence type="ECO:0000256" key="5">
    <source>
        <dbReference type="ARBA" id="ARBA00022597"/>
    </source>
</evidence>
<dbReference type="GeneID" id="29803497"/>
<dbReference type="Gene3D" id="1.10.3720.10">
    <property type="entry name" value="MetI-like"/>
    <property type="match status" value="1"/>
</dbReference>
<dbReference type="InterPro" id="IPR000515">
    <property type="entry name" value="MetI-like"/>
</dbReference>
<dbReference type="GO" id="GO:0015423">
    <property type="term" value="F:ABC-type maltose transporter activity"/>
    <property type="evidence" value="ECO:0007669"/>
    <property type="project" value="TreeGrafter"/>
</dbReference>
<feature type="transmembrane region" description="Helical" evidence="11">
    <location>
        <begin position="21"/>
        <end position="43"/>
    </location>
</feature>
<gene>
    <name evidence="13" type="ORF">SAMN02910432_01321</name>
</gene>
<keyword evidence="5" id="KW-0762">Sugar transport</keyword>
<proteinExistence type="inferred from homology"/>
<evidence type="ECO:0000313" key="14">
    <source>
        <dbReference type="Proteomes" id="UP000182635"/>
    </source>
</evidence>
<sequence length="291" mass="33060">MIKMAEQIKVKKQSSIKRNRFLKHFFTYLYMILLSIIIIYPLLITTMTAFKSSDVVAFTLDFSGPWTLNNFKELFTDTLYGTWYGNTLIISIFTMFVQVAVITLAGYTYSRYNFAGKKWSLTFFLVVQMVPTMAALTAYYVLGMLLNGLDHDWFLILIYIGGGIPMNTWLMKGYFDTVPYDFDESAKLDGAGNFTIFWKIVMPLVKPMIAVQALWAFMGPFGDYMTARYLLREEENLTVAVGLQEFISDPKNQQVALFAAGAILIALPICALFFYLQRYFVTGLTAGGAKG</sequence>
<evidence type="ECO:0000256" key="9">
    <source>
        <dbReference type="ARBA" id="ARBA00053689"/>
    </source>
</evidence>
<dbReference type="Proteomes" id="UP000182635">
    <property type="component" value="Unassembled WGS sequence"/>
</dbReference>
<feature type="transmembrane region" description="Helical" evidence="11">
    <location>
        <begin position="255"/>
        <end position="276"/>
    </location>
</feature>
<feature type="transmembrane region" description="Helical" evidence="11">
    <location>
        <begin position="153"/>
        <end position="175"/>
    </location>
</feature>
<comment type="function">
    <text evidence="9">Part of the binding-protein-dependent transport system for maltodextrin; probably responsible for the translocation of the substrate across the membrane.</text>
</comment>
<dbReference type="InterPro" id="IPR035906">
    <property type="entry name" value="MetI-like_sf"/>
</dbReference>
<dbReference type="InterPro" id="IPR050901">
    <property type="entry name" value="BP-dep_ABC_trans_perm"/>
</dbReference>
<keyword evidence="4" id="KW-1003">Cell membrane</keyword>
<evidence type="ECO:0000256" key="4">
    <source>
        <dbReference type="ARBA" id="ARBA00022475"/>
    </source>
</evidence>
<keyword evidence="3 11" id="KW-0813">Transport</keyword>
<dbReference type="GO" id="GO:0042956">
    <property type="term" value="P:maltodextrin transmembrane transport"/>
    <property type="evidence" value="ECO:0007669"/>
    <property type="project" value="TreeGrafter"/>
</dbReference>
<evidence type="ECO:0000256" key="1">
    <source>
        <dbReference type="ARBA" id="ARBA00004651"/>
    </source>
</evidence>
<dbReference type="PANTHER" id="PTHR32243:SF50">
    <property type="entry name" value="MALTOSE_MALTODEXTRIN TRANSPORT SYSTEM PERMEASE PROTEIN MALG"/>
    <property type="match status" value="1"/>
</dbReference>
<evidence type="ECO:0000259" key="12">
    <source>
        <dbReference type="PROSITE" id="PS50928"/>
    </source>
</evidence>
<feature type="transmembrane region" description="Helical" evidence="11">
    <location>
        <begin position="121"/>
        <end position="141"/>
    </location>
</feature>
<evidence type="ECO:0000256" key="7">
    <source>
        <dbReference type="ARBA" id="ARBA00022989"/>
    </source>
</evidence>